<comment type="caution">
    <text evidence="2">The sequence shown here is derived from an EMBL/GenBank/DDBJ whole genome shotgun (WGS) entry which is preliminary data.</text>
</comment>
<sequence>MTANSLRPRALSRRSLLGGAAAAASGLALSGCVGRPQGDYDQVSGQVPPQFAKRQRVVVWSAFTSHNAEVLQTIVNGFNDSQDDIFCEIQLFPGYDALDSKLAASLASRQVPEIVTLSDVSWNRYLLAETLEPLSGYFDAEFTPDEFHPRFFEEGVIRGEPYWLPWARSTPLCYYNKEIFAGAGLPDRGPKTYTEMREWAQQLKGYEHNGAKVRMRGYTGGDDWYFQGASWAFGGGYSDELEWLLDSEASIAALEMDRALIHDDQMGYLAKSVNEDFVAGVTATIFQSTGSMASLVKAATFEFGAAFLPEEVESGVPTGGSGLAMMQNAEQHRKDAAWEVIKYLNRAGGPEWTLGTGYLPVTRSAMESPEILKRNKETPSYQVAQDQLERARTPDVLRRFVRTTVAEMQIALQRVYASNESPADILTETVSILQPAVEQTTPKYLKYVA</sequence>
<dbReference type="Gene3D" id="3.40.190.10">
    <property type="entry name" value="Periplasmic binding protein-like II"/>
    <property type="match status" value="1"/>
</dbReference>
<feature type="signal peptide" evidence="1">
    <location>
        <begin position="1"/>
        <end position="30"/>
    </location>
</feature>
<dbReference type="EMBL" id="DVLP01000364">
    <property type="protein sequence ID" value="HIT76377.1"/>
    <property type="molecule type" value="Genomic_DNA"/>
</dbReference>
<dbReference type="SUPFAM" id="SSF53850">
    <property type="entry name" value="Periplasmic binding protein-like II"/>
    <property type="match status" value="1"/>
</dbReference>
<protein>
    <submittedName>
        <fullName evidence="2">ABC transporter substrate-binding protein</fullName>
    </submittedName>
</protein>
<name>A0A9D1GZP1_9ACTN</name>
<dbReference type="PANTHER" id="PTHR43649:SF30">
    <property type="entry name" value="ABC TRANSPORTER SUBSTRATE-BINDING PROTEIN"/>
    <property type="match status" value="1"/>
</dbReference>
<dbReference type="AlphaFoldDB" id="A0A9D1GZP1"/>
<dbReference type="InterPro" id="IPR006311">
    <property type="entry name" value="TAT_signal"/>
</dbReference>
<organism evidence="2 3">
    <name type="scientific">Candidatus Avipropionibacterium avicola</name>
    <dbReference type="NCBI Taxonomy" id="2840701"/>
    <lineage>
        <taxon>Bacteria</taxon>
        <taxon>Bacillati</taxon>
        <taxon>Actinomycetota</taxon>
        <taxon>Actinomycetes</taxon>
        <taxon>Propionibacteriales</taxon>
        <taxon>Propionibacteriaceae</taxon>
        <taxon>Propionibacteriaceae incertae sedis</taxon>
        <taxon>Candidatus Avipropionibacterium</taxon>
    </lineage>
</organism>
<evidence type="ECO:0000313" key="3">
    <source>
        <dbReference type="Proteomes" id="UP000886842"/>
    </source>
</evidence>
<gene>
    <name evidence="2" type="ORF">IAA98_12400</name>
</gene>
<evidence type="ECO:0000313" key="2">
    <source>
        <dbReference type="EMBL" id="HIT76377.1"/>
    </source>
</evidence>
<dbReference type="Pfam" id="PF13416">
    <property type="entry name" value="SBP_bac_8"/>
    <property type="match status" value="1"/>
</dbReference>
<dbReference type="CDD" id="cd14748">
    <property type="entry name" value="PBP2_UgpB"/>
    <property type="match status" value="1"/>
</dbReference>
<accession>A0A9D1GZP1</accession>
<dbReference type="InterPro" id="IPR006059">
    <property type="entry name" value="SBP"/>
</dbReference>
<feature type="chain" id="PRO_5038832934" evidence="1">
    <location>
        <begin position="31"/>
        <end position="449"/>
    </location>
</feature>
<reference evidence="2" key="2">
    <citation type="journal article" date="2021" name="PeerJ">
        <title>Extensive microbial diversity within the chicken gut microbiome revealed by metagenomics and culture.</title>
        <authorList>
            <person name="Gilroy R."/>
            <person name="Ravi A."/>
            <person name="Getino M."/>
            <person name="Pursley I."/>
            <person name="Horton D.L."/>
            <person name="Alikhan N.F."/>
            <person name="Baker D."/>
            <person name="Gharbi K."/>
            <person name="Hall N."/>
            <person name="Watson M."/>
            <person name="Adriaenssens E.M."/>
            <person name="Foster-Nyarko E."/>
            <person name="Jarju S."/>
            <person name="Secka A."/>
            <person name="Antonio M."/>
            <person name="Oren A."/>
            <person name="Chaudhuri R.R."/>
            <person name="La Ragione R."/>
            <person name="Hildebrand F."/>
            <person name="Pallen M.J."/>
        </authorList>
    </citation>
    <scope>NUCLEOTIDE SEQUENCE</scope>
    <source>
        <strain evidence="2">ChiGjej1B1-24693</strain>
    </source>
</reference>
<keyword evidence="1" id="KW-0732">Signal</keyword>
<dbReference type="Proteomes" id="UP000886842">
    <property type="component" value="Unassembled WGS sequence"/>
</dbReference>
<dbReference type="InterPro" id="IPR050490">
    <property type="entry name" value="Bact_solute-bd_prot1"/>
</dbReference>
<dbReference type="PROSITE" id="PS51318">
    <property type="entry name" value="TAT"/>
    <property type="match status" value="1"/>
</dbReference>
<reference evidence="2" key="1">
    <citation type="submission" date="2020-10" db="EMBL/GenBank/DDBJ databases">
        <authorList>
            <person name="Gilroy R."/>
        </authorList>
    </citation>
    <scope>NUCLEOTIDE SEQUENCE</scope>
    <source>
        <strain evidence="2">ChiGjej1B1-24693</strain>
    </source>
</reference>
<proteinExistence type="predicted"/>
<dbReference type="PROSITE" id="PS51257">
    <property type="entry name" value="PROKAR_LIPOPROTEIN"/>
    <property type="match status" value="1"/>
</dbReference>
<dbReference type="PANTHER" id="PTHR43649">
    <property type="entry name" value="ARABINOSE-BINDING PROTEIN-RELATED"/>
    <property type="match status" value="1"/>
</dbReference>
<evidence type="ECO:0000256" key="1">
    <source>
        <dbReference type="SAM" id="SignalP"/>
    </source>
</evidence>